<dbReference type="EC" id="2.4.-.-" evidence="2"/>
<keyword evidence="2" id="KW-0328">Glycosyltransferase</keyword>
<feature type="domain" description="WsaF C-terminal" evidence="1">
    <location>
        <begin position="236"/>
        <end position="360"/>
    </location>
</feature>
<accession>A0ABW4KRT2</accession>
<name>A0ABW4KRT2_9BURK</name>
<evidence type="ECO:0000259" key="1">
    <source>
        <dbReference type="Pfam" id="PF22772"/>
    </source>
</evidence>
<protein>
    <submittedName>
        <fullName evidence="2">Glycosyltransferase family 4 protein</fullName>
        <ecNumber evidence="2">2.4.-.-</ecNumber>
    </submittedName>
</protein>
<dbReference type="RefSeq" id="WP_255507601.1">
    <property type="nucleotide sequence ID" value="NZ_JBHUEJ010000015.1"/>
</dbReference>
<evidence type="ECO:0000313" key="2">
    <source>
        <dbReference type="EMBL" id="MFD1710178.1"/>
    </source>
</evidence>
<reference evidence="3" key="1">
    <citation type="journal article" date="2019" name="Int. J. Syst. Evol. Microbiol.">
        <title>The Global Catalogue of Microorganisms (GCM) 10K type strain sequencing project: providing services to taxonomists for standard genome sequencing and annotation.</title>
        <authorList>
            <consortium name="The Broad Institute Genomics Platform"/>
            <consortium name="The Broad Institute Genome Sequencing Center for Infectious Disease"/>
            <person name="Wu L."/>
            <person name="Ma J."/>
        </authorList>
    </citation>
    <scope>NUCLEOTIDE SEQUENCE [LARGE SCALE GENOMIC DNA]</scope>
    <source>
        <strain evidence="3">LMG 29247</strain>
    </source>
</reference>
<dbReference type="Pfam" id="PF22772">
    <property type="entry name" value="WsaF_C"/>
    <property type="match status" value="1"/>
</dbReference>
<dbReference type="GO" id="GO:0016757">
    <property type="term" value="F:glycosyltransferase activity"/>
    <property type="evidence" value="ECO:0007669"/>
    <property type="project" value="UniProtKB-KW"/>
</dbReference>
<comment type="caution">
    <text evidence="2">The sequence shown here is derived from an EMBL/GenBank/DDBJ whole genome shotgun (WGS) entry which is preliminary data.</text>
</comment>
<keyword evidence="3" id="KW-1185">Reference proteome</keyword>
<dbReference type="Gene3D" id="3.40.50.11090">
    <property type="match status" value="1"/>
</dbReference>
<gene>
    <name evidence="2" type="ORF">ACFSF0_06150</name>
</gene>
<dbReference type="CDD" id="cd03801">
    <property type="entry name" value="GT4_PimA-like"/>
    <property type="match status" value="1"/>
</dbReference>
<dbReference type="Gene3D" id="3.40.50.2000">
    <property type="entry name" value="Glycogen Phosphorylase B"/>
    <property type="match status" value="1"/>
</dbReference>
<organism evidence="2 3">
    <name type="scientific">Ottowia flava</name>
    <dbReference type="NCBI Taxonomy" id="2675430"/>
    <lineage>
        <taxon>Bacteria</taxon>
        <taxon>Pseudomonadati</taxon>
        <taxon>Pseudomonadota</taxon>
        <taxon>Betaproteobacteria</taxon>
        <taxon>Burkholderiales</taxon>
        <taxon>Comamonadaceae</taxon>
        <taxon>Ottowia</taxon>
    </lineage>
</organism>
<proteinExistence type="predicted"/>
<dbReference type="SUPFAM" id="SSF53756">
    <property type="entry name" value="UDP-Glycosyltransferase/glycogen phosphorylase"/>
    <property type="match status" value="1"/>
</dbReference>
<sequence>MLNSLIYRARQVRDLIRRDGVASTAKMIVQRVRFGPGQWPRADIFAHFDFVSNASPLAVRGSAELGSLLWVIPDFSIGSGGHLNIFRTIFHLESMGYQSTILIVGPTVHLDAVSARRDIADHFFPLKADVVIEGGDLPAAEFAVATGWQTAYFVRRFPSSLKKIYFAQDFEPYFYPMGSEYIFAENTYHFGFFGIAAGDWLAERLERDYGMKTRAVGFGVEHDRYRPLPRREPHIKRVFFYARPPTPRRAFELGLLVLDAVHRALPSVEFVLAGWNTADYRIPFPHLDCGTVGLDELPDLYAQCDVALVLSLTNLSLLPLELMGCGCAVVSNTGANVEWLLSEEIAVLTEPTPEALSRAVCELLENDERRMALIARAEAFAKTQHWSNVAVAFEAGLQSARETSLCAA</sequence>
<dbReference type="InterPro" id="IPR055050">
    <property type="entry name" value="WsaF_C"/>
</dbReference>
<keyword evidence="2" id="KW-0808">Transferase</keyword>
<dbReference type="Proteomes" id="UP001597304">
    <property type="component" value="Unassembled WGS sequence"/>
</dbReference>
<dbReference type="EMBL" id="JBHUEJ010000015">
    <property type="protein sequence ID" value="MFD1710178.1"/>
    <property type="molecule type" value="Genomic_DNA"/>
</dbReference>
<evidence type="ECO:0000313" key="3">
    <source>
        <dbReference type="Proteomes" id="UP001597304"/>
    </source>
</evidence>